<gene>
    <name evidence="1" type="ORF">C5167_035396</name>
</gene>
<dbReference type="AlphaFoldDB" id="A0A4Y7KIM7"/>
<sequence length="125" mass="13994">MVEGNEGRSWKKLNVFICLWFVQVLIYCKEHMSSVAHFLESRGMLKDALEVATDHLAIQLGSRCWKGAILSLSASSASSFCSLELLNFDRLNPVTRKNGALITLFVCLSFDLTRANNVHGVWGFL</sequence>
<dbReference type="STRING" id="3469.A0A4Y7KIM7"/>
<reference evidence="1 2" key="1">
    <citation type="journal article" date="2018" name="Science">
        <title>The opium poppy genome and morphinan production.</title>
        <authorList>
            <person name="Guo L."/>
            <person name="Winzer T."/>
            <person name="Yang X."/>
            <person name="Li Y."/>
            <person name="Ning Z."/>
            <person name="He Z."/>
            <person name="Teodor R."/>
            <person name="Lu Y."/>
            <person name="Bowser T.A."/>
            <person name="Graham I.A."/>
            <person name="Ye K."/>
        </authorList>
    </citation>
    <scope>NUCLEOTIDE SEQUENCE [LARGE SCALE GENOMIC DNA]</scope>
    <source>
        <strain evidence="2">cv. HN1</strain>
        <tissue evidence="1">Leaves</tissue>
    </source>
</reference>
<accession>A0A4Y7KIM7</accession>
<keyword evidence="2" id="KW-1185">Reference proteome</keyword>
<evidence type="ECO:0000313" key="1">
    <source>
        <dbReference type="EMBL" id="RZC72232.1"/>
    </source>
</evidence>
<dbReference type="Proteomes" id="UP000316621">
    <property type="component" value="Chromosome 7"/>
</dbReference>
<proteinExistence type="predicted"/>
<name>A0A4Y7KIM7_PAPSO</name>
<protein>
    <submittedName>
        <fullName evidence="1">Uncharacterized protein</fullName>
    </submittedName>
</protein>
<dbReference type="Gramene" id="RZC72232">
    <property type="protein sequence ID" value="RZC72232"/>
    <property type="gene ID" value="C5167_035396"/>
</dbReference>
<organism evidence="1 2">
    <name type="scientific">Papaver somniferum</name>
    <name type="common">Opium poppy</name>
    <dbReference type="NCBI Taxonomy" id="3469"/>
    <lineage>
        <taxon>Eukaryota</taxon>
        <taxon>Viridiplantae</taxon>
        <taxon>Streptophyta</taxon>
        <taxon>Embryophyta</taxon>
        <taxon>Tracheophyta</taxon>
        <taxon>Spermatophyta</taxon>
        <taxon>Magnoliopsida</taxon>
        <taxon>Ranunculales</taxon>
        <taxon>Papaveraceae</taxon>
        <taxon>Papaveroideae</taxon>
        <taxon>Papaver</taxon>
    </lineage>
</organism>
<evidence type="ECO:0000313" key="2">
    <source>
        <dbReference type="Proteomes" id="UP000316621"/>
    </source>
</evidence>
<dbReference type="EMBL" id="CM010721">
    <property type="protein sequence ID" value="RZC72232.1"/>
    <property type="molecule type" value="Genomic_DNA"/>
</dbReference>